<comment type="caution">
    <text evidence="1">The sequence shown here is derived from an EMBL/GenBank/DDBJ whole genome shotgun (WGS) entry which is preliminary data.</text>
</comment>
<evidence type="ECO:0000313" key="2">
    <source>
        <dbReference type="Proteomes" id="UP001066276"/>
    </source>
</evidence>
<proteinExistence type="predicted"/>
<dbReference type="EMBL" id="JANPWB010000011">
    <property type="protein sequence ID" value="KAJ1131410.1"/>
    <property type="molecule type" value="Genomic_DNA"/>
</dbReference>
<dbReference type="Proteomes" id="UP001066276">
    <property type="component" value="Chromosome 7"/>
</dbReference>
<gene>
    <name evidence="1" type="ORF">NDU88_009747</name>
</gene>
<name>A0AAV7PWP5_PLEWA</name>
<protein>
    <submittedName>
        <fullName evidence="1">Uncharacterized protein</fullName>
    </submittedName>
</protein>
<organism evidence="1 2">
    <name type="scientific">Pleurodeles waltl</name>
    <name type="common">Iberian ribbed newt</name>
    <dbReference type="NCBI Taxonomy" id="8319"/>
    <lineage>
        <taxon>Eukaryota</taxon>
        <taxon>Metazoa</taxon>
        <taxon>Chordata</taxon>
        <taxon>Craniata</taxon>
        <taxon>Vertebrata</taxon>
        <taxon>Euteleostomi</taxon>
        <taxon>Amphibia</taxon>
        <taxon>Batrachia</taxon>
        <taxon>Caudata</taxon>
        <taxon>Salamandroidea</taxon>
        <taxon>Salamandridae</taxon>
        <taxon>Pleurodelinae</taxon>
        <taxon>Pleurodeles</taxon>
    </lineage>
</organism>
<sequence length="77" mass="8723">MTHGAYNPLDFHLLLATSASLRFRFLGRSVRELRSAPGVIISECSGGVYVGEEEKKEQFRRNSNRISQRYAILVILP</sequence>
<keyword evidence="2" id="KW-1185">Reference proteome</keyword>
<dbReference type="AlphaFoldDB" id="A0AAV7PWP5"/>
<reference evidence="1" key="1">
    <citation type="journal article" date="2022" name="bioRxiv">
        <title>Sequencing and chromosome-scale assembly of the giantPleurodeles waltlgenome.</title>
        <authorList>
            <person name="Brown T."/>
            <person name="Elewa A."/>
            <person name="Iarovenko S."/>
            <person name="Subramanian E."/>
            <person name="Araus A.J."/>
            <person name="Petzold A."/>
            <person name="Susuki M."/>
            <person name="Suzuki K.-i.T."/>
            <person name="Hayashi T."/>
            <person name="Toyoda A."/>
            <person name="Oliveira C."/>
            <person name="Osipova E."/>
            <person name="Leigh N.D."/>
            <person name="Simon A."/>
            <person name="Yun M.H."/>
        </authorList>
    </citation>
    <scope>NUCLEOTIDE SEQUENCE</scope>
    <source>
        <strain evidence="1">20211129_DDA</strain>
        <tissue evidence="1">Liver</tissue>
    </source>
</reference>
<evidence type="ECO:0000313" key="1">
    <source>
        <dbReference type="EMBL" id="KAJ1131410.1"/>
    </source>
</evidence>
<accession>A0AAV7PWP5</accession>